<name>M5S8B6_9BACT</name>
<reference evidence="1 2" key="1">
    <citation type="journal article" date="2013" name="Mar. Genomics">
        <title>Expression of sulfatases in Rhodopirellula baltica and the diversity of sulfatases in the genus Rhodopirellula.</title>
        <authorList>
            <person name="Wegner C.E."/>
            <person name="Richter-Heitmann T."/>
            <person name="Klindworth A."/>
            <person name="Klockow C."/>
            <person name="Richter M."/>
            <person name="Achstetter T."/>
            <person name="Glockner F.O."/>
            <person name="Harder J."/>
        </authorList>
    </citation>
    <scope>NUCLEOTIDE SEQUENCE [LARGE SCALE GENOMIC DNA]</scope>
    <source>
        <strain evidence="1 2">SM1</strain>
    </source>
</reference>
<gene>
    <name evidence="1" type="ORF">RMSM_00659</name>
</gene>
<accession>M5S8B6</accession>
<proteinExistence type="predicted"/>
<sequence length="59" mass="7087">MKRCTTFRTKSISPSPSTFSIRRCLSHLRVVSHEFVKQLSLFRKFNRSDPIWIVQYIEQ</sequence>
<dbReference type="AlphaFoldDB" id="M5S8B6"/>
<protein>
    <submittedName>
        <fullName evidence="1">Uncharacterized protein</fullName>
    </submittedName>
</protein>
<dbReference type="EMBL" id="ANOG01000104">
    <property type="protein sequence ID" value="EMI22409.1"/>
    <property type="molecule type" value="Genomic_DNA"/>
</dbReference>
<dbReference type="Proteomes" id="UP000011991">
    <property type="component" value="Unassembled WGS sequence"/>
</dbReference>
<evidence type="ECO:0000313" key="2">
    <source>
        <dbReference type="Proteomes" id="UP000011991"/>
    </source>
</evidence>
<comment type="caution">
    <text evidence="1">The sequence shown here is derived from an EMBL/GenBank/DDBJ whole genome shotgun (WGS) entry which is preliminary data.</text>
</comment>
<evidence type="ECO:0000313" key="1">
    <source>
        <dbReference type="EMBL" id="EMI22409.1"/>
    </source>
</evidence>
<dbReference type="PATRIC" id="fig|1265738.3.peg.658"/>
<organism evidence="1 2">
    <name type="scientific">Rhodopirellula maiorica SM1</name>
    <dbReference type="NCBI Taxonomy" id="1265738"/>
    <lineage>
        <taxon>Bacteria</taxon>
        <taxon>Pseudomonadati</taxon>
        <taxon>Planctomycetota</taxon>
        <taxon>Planctomycetia</taxon>
        <taxon>Pirellulales</taxon>
        <taxon>Pirellulaceae</taxon>
        <taxon>Novipirellula</taxon>
    </lineage>
</organism>
<keyword evidence="2" id="KW-1185">Reference proteome</keyword>